<dbReference type="AlphaFoldDB" id="A0A543HH42"/>
<sequence length="248" mass="26333">MTAPTLWSIPTPVSHTLSTSEGFSRHVKPESALGKALAVVGFIALLLLMYNVFSTVSGALDSGLGSRYWLPLFFSTLGENGNVNPILVAYVWGPVIALPIVLVLWVLRLATRRQLAEKVFAAYSQGGFLVKALGLPLAFNQGKVQLVPQIAMPAHADDIESAQWFVNLQQTLAAYDSRTAKPLLKSLTGTLKNVKTVVPASAVFADAPREALLMAAPAASGEATIRAITSTDKGLTSAIVNMKGFEGV</sequence>
<organism evidence="2 3">
    <name type="scientific">Klugiella xanthotipulae</name>
    <dbReference type="NCBI Taxonomy" id="244735"/>
    <lineage>
        <taxon>Bacteria</taxon>
        <taxon>Bacillati</taxon>
        <taxon>Actinomycetota</taxon>
        <taxon>Actinomycetes</taxon>
        <taxon>Micrococcales</taxon>
        <taxon>Microbacteriaceae</taxon>
        <taxon>Klugiella</taxon>
    </lineage>
</organism>
<keyword evidence="1" id="KW-0812">Transmembrane</keyword>
<keyword evidence="1" id="KW-0472">Membrane</keyword>
<accession>A0A543HH42</accession>
<dbReference type="EMBL" id="VFPN01000004">
    <property type="protein sequence ID" value="TQM57650.1"/>
    <property type="molecule type" value="Genomic_DNA"/>
</dbReference>
<name>A0A543HH42_9MICO</name>
<evidence type="ECO:0000256" key="1">
    <source>
        <dbReference type="SAM" id="Phobius"/>
    </source>
</evidence>
<comment type="caution">
    <text evidence="2">The sequence shown here is derived from an EMBL/GenBank/DDBJ whole genome shotgun (WGS) entry which is preliminary data.</text>
</comment>
<evidence type="ECO:0000313" key="3">
    <source>
        <dbReference type="Proteomes" id="UP000318331"/>
    </source>
</evidence>
<reference evidence="2 3" key="1">
    <citation type="submission" date="2019-06" db="EMBL/GenBank/DDBJ databases">
        <title>Sequencing the genomes of 1000 actinobacteria strains.</title>
        <authorList>
            <person name="Klenk H.-P."/>
        </authorList>
    </citation>
    <scope>NUCLEOTIDE SEQUENCE [LARGE SCALE GENOMIC DNA]</scope>
    <source>
        <strain evidence="2 3">DSM 18031</strain>
    </source>
</reference>
<protein>
    <submittedName>
        <fullName evidence="2">Uncharacterized protein</fullName>
    </submittedName>
</protein>
<keyword evidence="1" id="KW-1133">Transmembrane helix</keyword>
<dbReference type="RefSeq" id="WP_141918917.1">
    <property type="nucleotide sequence ID" value="NZ_BAAAYS010000015.1"/>
</dbReference>
<feature type="transmembrane region" description="Helical" evidence="1">
    <location>
        <begin position="32"/>
        <end position="53"/>
    </location>
</feature>
<gene>
    <name evidence="2" type="ORF">FB466_2645</name>
</gene>
<proteinExistence type="predicted"/>
<keyword evidence="3" id="KW-1185">Reference proteome</keyword>
<evidence type="ECO:0000313" key="2">
    <source>
        <dbReference type="EMBL" id="TQM57650.1"/>
    </source>
</evidence>
<feature type="transmembrane region" description="Helical" evidence="1">
    <location>
        <begin position="87"/>
        <end position="107"/>
    </location>
</feature>
<dbReference type="Proteomes" id="UP000318331">
    <property type="component" value="Unassembled WGS sequence"/>
</dbReference>
<dbReference type="OrthoDB" id="5142833at2"/>